<evidence type="ECO:0000259" key="1">
    <source>
        <dbReference type="PROSITE" id="PS51500"/>
    </source>
</evidence>
<evidence type="ECO:0000313" key="3">
    <source>
        <dbReference type="Proteomes" id="UP001367922"/>
    </source>
</evidence>
<name>A0ABU8FWE6_9BACI</name>
<protein>
    <submittedName>
        <fullName evidence="2">Anti-repressor SinI family protein</fullName>
    </submittedName>
</protein>
<sequence length="43" mass="4999">MQTNENEILDQEWIDLLAEALDMNINIQEIVNFLKHANQGSQN</sequence>
<dbReference type="Proteomes" id="UP001367922">
    <property type="component" value="Unassembled WGS sequence"/>
</dbReference>
<dbReference type="InterPro" id="IPR010981">
    <property type="entry name" value="SinR/SinI_dimer_dom"/>
</dbReference>
<dbReference type="EMBL" id="JBAWSV010000004">
    <property type="protein sequence ID" value="MEI4830258.1"/>
    <property type="molecule type" value="Genomic_DNA"/>
</dbReference>
<comment type="caution">
    <text evidence="2">The sequence shown here is derived from an EMBL/GenBank/DDBJ whole genome shotgun (WGS) entry which is preliminary data.</text>
</comment>
<dbReference type="Pfam" id="PF08671">
    <property type="entry name" value="SinI"/>
    <property type="match status" value="1"/>
</dbReference>
<gene>
    <name evidence="2" type="ORF">WAX78_12420</name>
</gene>
<feature type="domain" description="Sin" evidence="1">
    <location>
        <begin position="1"/>
        <end position="38"/>
    </location>
</feature>
<proteinExistence type="predicted"/>
<accession>A0ABU8FWE6</accession>
<organism evidence="2 3">
    <name type="scientific">Bacillus yunxiaonensis</name>
    <dbReference type="NCBI Taxonomy" id="3127665"/>
    <lineage>
        <taxon>Bacteria</taxon>
        <taxon>Bacillati</taxon>
        <taxon>Bacillota</taxon>
        <taxon>Bacilli</taxon>
        <taxon>Bacillales</taxon>
        <taxon>Bacillaceae</taxon>
        <taxon>Bacillus</taxon>
    </lineage>
</organism>
<keyword evidence="3" id="KW-1185">Reference proteome</keyword>
<reference evidence="2 3" key="1">
    <citation type="submission" date="2024-01" db="EMBL/GenBank/DDBJ databases">
        <title>Seven novel Bacillus-like species.</title>
        <authorList>
            <person name="Liu G."/>
        </authorList>
    </citation>
    <scope>NUCLEOTIDE SEQUENCE [LARGE SCALE GENOMIC DNA]</scope>
    <source>
        <strain evidence="2 3">FJAT-53711</strain>
    </source>
</reference>
<dbReference type="PROSITE" id="PS51500">
    <property type="entry name" value="SIN"/>
    <property type="match status" value="1"/>
</dbReference>
<evidence type="ECO:0000313" key="2">
    <source>
        <dbReference type="EMBL" id="MEI4830258.1"/>
    </source>
</evidence>
<dbReference type="SUPFAM" id="SSF47406">
    <property type="entry name" value="SinR repressor dimerisation domain-like"/>
    <property type="match status" value="1"/>
</dbReference>
<dbReference type="InterPro" id="IPR036281">
    <property type="entry name" value="SinR/SinI_dimer_dom_sf"/>
</dbReference>